<organism evidence="2 3">
    <name type="scientific">Polarella glacialis</name>
    <name type="common">Dinoflagellate</name>
    <dbReference type="NCBI Taxonomy" id="89957"/>
    <lineage>
        <taxon>Eukaryota</taxon>
        <taxon>Sar</taxon>
        <taxon>Alveolata</taxon>
        <taxon>Dinophyceae</taxon>
        <taxon>Suessiales</taxon>
        <taxon>Suessiaceae</taxon>
        <taxon>Polarella</taxon>
    </lineage>
</organism>
<proteinExistence type="predicted"/>
<dbReference type="Proteomes" id="UP000654075">
    <property type="component" value="Unassembled WGS sequence"/>
</dbReference>
<dbReference type="EMBL" id="CAJNNV010025190">
    <property type="protein sequence ID" value="CAE8613007.1"/>
    <property type="molecule type" value="Genomic_DNA"/>
</dbReference>
<evidence type="ECO:0000313" key="2">
    <source>
        <dbReference type="EMBL" id="CAE8613007.1"/>
    </source>
</evidence>
<feature type="region of interest" description="Disordered" evidence="1">
    <location>
        <begin position="1"/>
        <end position="89"/>
    </location>
</feature>
<feature type="compositionally biased region" description="Basic and acidic residues" evidence="1">
    <location>
        <begin position="37"/>
        <end position="50"/>
    </location>
</feature>
<feature type="compositionally biased region" description="Low complexity" evidence="1">
    <location>
        <begin position="164"/>
        <end position="205"/>
    </location>
</feature>
<accession>A0A813FH41</accession>
<reference evidence="2" key="1">
    <citation type="submission" date="2021-02" db="EMBL/GenBank/DDBJ databases">
        <authorList>
            <person name="Dougan E. K."/>
            <person name="Rhodes N."/>
            <person name="Thang M."/>
            <person name="Chan C."/>
        </authorList>
    </citation>
    <scope>NUCLEOTIDE SEQUENCE</scope>
</reference>
<comment type="caution">
    <text evidence="2">The sequence shown here is derived from an EMBL/GenBank/DDBJ whole genome shotgun (WGS) entry which is preliminary data.</text>
</comment>
<protein>
    <submittedName>
        <fullName evidence="2">Uncharacterized protein</fullName>
    </submittedName>
</protein>
<gene>
    <name evidence="2" type="ORF">PGLA1383_LOCUS30788</name>
</gene>
<sequence>MVPKSWTSPNQHDALQQQQQQKQQQQQQQKQQQQQQEQRREQKRGQEQEQKQQQQQQQQHNNNHNSSNNNNNQNNKNTHTITIASRKGPAPLSQLDLTWVAQCHHQGAGQAQPPTQVHSLRLRQLHHQDQLDQQQRHGQQPVHVAVAVASTGSHLGSPVPPSRRWPSPASNSSSQSPPAAASSPGSTRSAAEARSAASPRSGSRRVNWISPG</sequence>
<name>A0A813FH41_POLGL</name>
<feature type="compositionally biased region" description="Low complexity" evidence="1">
    <location>
        <begin position="51"/>
        <end position="77"/>
    </location>
</feature>
<feature type="compositionally biased region" description="Low complexity" evidence="1">
    <location>
        <begin position="16"/>
        <end position="36"/>
    </location>
</feature>
<evidence type="ECO:0000313" key="3">
    <source>
        <dbReference type="Proteomes" id="UP000654075"/>
    </source>
</evidence>
<feature type="region of interest" description="Disordered" evidence="1">
    <location>
        <begin position="152"/>
        <end position="212"/>
    </location>
</feature>
<feature type="compositionally biased region" description="Polar residues" evidence="1">
    <location>
        <begin position="1"/>
        <end position="15"/>
    </location>
</feature>
<evidence type="ECO:0000256" key="1">
    <source>
        <dbReference type="SAM" id="MobiDB-lite"/>
    </source>
</evidence>
<keyword evidence="3" id="KW-1185">Reference proteome</keyword>
<dbReference type="AlphaFoldDB" id="A0A813FH41"/>